<accession>A0ABU6XKJ3</accession>
<comment type="caution">
    <text evidence="1">The sequence shown here is derived from an EMBL/GenBank/DDBJ whole genome shotgun (WGS) entry which is preliminary data.</text>
</comment>
<reference evidence="1 2" key="1">
    <citation type="journal article" date="2023" name="Plants (Basel)">
        <title>Bridging the Gap: Combining Genomics and Transcriptomics Approaches to Understand Stylosanthes scabra, an Orphan Legume from the Brazilian Caatinga.</title>
        <authorList>
            <person name="Ferreira-Neto J.R.C."/>
            <person name="da Silva M.D."/>
            <person name="Binneck E."/>
            <person name="de Melo N.F."/>
            <person name="da Silva R.H."/>
            <person name="de Melo A.L.T.M."/>
            <person name="Pandolfi V."/>
            <person name="Bustamante F.O."/>
            <person name="Brasileiro-Vidal A.C."/>
            <person name="Benko-Iseppon A.M."/>
        </authorList>
    </citation>
    <scope>NUCLEOTIDE SEQUENCE [LARGE SCALE GENOMIC DNA]</scope>
    <source>
        <tissue evidence="1">Leaves</tissue>
    </source>
</reference>
<name>A0ABU6XKJ3_9FABA</name>
<keyword evidence="2" id="KW-1185">Reference proteome</keyword>
<organism evidence="1 2">
    <name type="scientific">Stylosanthes scabra</name>
    <dbReference type="NCBI Taxonomy" id="79078"/>
    <lineage>
        <taxon>Eukaryota</taxon>
        <taxon>Viridiplantae</taxon>
        <taxon>Streptophyta</taxon>
        <taxon>Embryophyta</taxon>
        <taxon>Tracheophyta</taxon>
        <taxon>Spermatophyta</taxon>
        <taxon>Magnoliopsida</taxon>
        <taxon>eudicotyledons</taxon>
        <taxon>Gunneridae</taxon>
        <taxon>Pentapetalae</taxon>
        <taxon>rosids</taxon>
        <taxon>fabids</taxon>
        <taxon>Fabales</taxon>
        <taxon>Fabaceae</taxon>
        <taxon>Papilionoideae</taxon>
        <taxon>50 kb inversion clade</taxon>
        <taxon>dalbergioids sensu lato</taxon>
        <taxon>Dalbergieae</taxon>
        <taxon>Pterocarpus clade</taxon>
        <taxon>Stylosanthes</taxon>
    </lineage>
</organism>
<gene>
    <name evidence="1" type="ORF">PIB30_067867</name>
</gene>
<proteinExistence type="predicted"/>
<evidence type="ECO:0000313" key="2">
    <source>
        <dbReference type="Proteomes" id="UP001341840"/>
    </source>
</evidence>
<protein>
    <submittedName>
        <fullName evidence="1">Uncharacterized protein</fullName>
    </submittedName>
</protein>
<dbReference type="EMBL" id="JASCZI010212165">
    <property type="protein sequence ID" value="MED6198592.1"/>
    <property type="molecule type" value="Genomic_DNA"/>
</dbReference>
<evidence type="ECO:0000313" key="1">
    <source>
        <dbReference type="EMBL" id="MED6198592.1"/>
    </source>
</evidence>
<dbReference type="Proteomes" id="UP001341840">
    <property type="component" value="Unassembled WGS sequence"/>
</dbReference>
<sequence length="241" mass="27135">MSYWDTRVLVRLDQAEYVGATWLLKLRRRSGRGAPGGQPERTLRRSMSAEYKRSVFDPKCHAVEILDLRGIGLPHSGLRICPEQCPKLVKLSCWVCTCLYENQYLGSSGKPQALDKVTLGSLMDYIGVESKRSVEQDSLVKKPGGRNAPKSLEKKVWDYAAGFVKKDITSASRVLQVFCGKDLSKNAPNLREYLSVTGLLEKWFEIRGYLALEFPLRNLGRASPEEWTGGHRSQVAPYLEP</sequence>